<accession>A0A1M4MX28</accession>
<organism evidence="2 3">
    <name type="scientific">Donghicola eburneus</name>
    <dbReference type="NCBI Taxonomy" id="393278"/>
    <lineage>
        <taxon>Bacteria</taxon>
        <taxon>Pseudomonadati</taxon>
        <taxon>Pseudomonadota</taxon>
        <taxon>Alphaproteobacteria</taxon>
        <taxon>Rhodobacterales</taxon>
        <taxon>Roseobacteraceae</taxon>
        <taxon>Donghicola</taxon>
    </lineage>
</organism>
<dbReference type="Proteomes" id="UP000184085">
    <property type="component" value="Unassembled WGS sequence"/>
</dbReference>
<feature type="transmembrane region" description="Helical" evidence="1">
    <location>
        <begin position="51"/>
        <end position="76"/>
    </location>
</feature>
<evidence type="ECO:0000256" key="1">
    <source>
        <dbReference type="SAM" id="Phobius"/>
    </source>
</evidence>
<reference evidence="3" key="1">
    <citation type="submission" date="2016-09" db="EMBL/GenBank/DDBJ databases">
        <authorList>
            <person name="Wibberg D."/>
        </authorList>
    </citation>
    <scope>NUCLEOTIDE SEQUENCE [LARGE SCALE GENOMIC DNA]</scope>
</reference>
<dbReference type="AlphaFoldDB" id="A0A1M4MX28"/>
<dbReference type="InterPro" id="IPR017581">
    <property type="entry name" value="AtpR-like"/>
</dbReference>
<keyword evidence="3" id="KW-1185">Reference proteome</keyword>
<dbReference type="EMBL" id="FMJB01000019">
    <property type="protein sequence ID" value="SCM66255.1"/>
    <property type="molecule type" value="Genomic_DNA"/>
</dbReference>
<evidence type="ECO:0000313" key="3">
    <source>
        <dbReference type="Proteomes" id="UP000184085"/>
    </source>
</evidence>
<keyword evidence="1" id="KW-1133">Transmembrane helix</keyword>
<keyword evidence="1" id="KW-0812">Transmembrane</keyword>
<evidence type="ECO:0000313" key="2">
    <source>
        <dbReference type="EMBL" id="SCM66255.1"/>
    </source>
</evidence>
<proteinExistence type="predicted"/>
<name>A0A1M4MX28_9RHOB</name>
<sequence>MFIAFGGLAGFTLGLAHFLSLSRVVQMLVGGPIGLGLVLQLVRFAVLGGALYGIAQLGPLPLLAALAGVILARVLVLRRSRPTNEAV</sequence>
<dbReference type="Pfam" id="PF12966">
    <property type="entry name" value="AtpR"/>
    <property type="match status" value="1"/>
</dbReference>
<protein>
    <submittedName>
        <fullName evidence="2">Putative membrane protein</fullName>
    </submittedName>
</protein>
<gene>
    <name evidence="2" type="ORF">KARMA_0429</name>
</gene>
<keyword evidence="1" id="KW-0472">Membrane</keyword>